<keyword evidence="3 5" id="KW-1133">Transmembrane helix</keyword>
<sequence>MLAWLRTNKYVAILMIFVRVYLGYQWIEGGWHKLTGGFDAAGFLRNAIDNPIADKTTNELVYPNFVYFIEHFAMPNVKLFNYIIPIGEFLVGAGLILGGLTAAAAFFGLLMNFMFMFAGTLNTNPWLVLLGGIVLFAGTNAGRYGLDYYLMPILRKAFKHNKPDGNETLTPAGTANAH</sequence>
<comment type="subcellular location">
    <subcellularLocation>
        <location evidence="1">Membrane</location>
        <topology evidence="1">Multi-pass membrane protein</topology>
    </subcellularLocation>
</comment>
<name>A0A2V2YU15_9BACL</name>
<dbReference type="OrthoDB" id="26941at2"/>
<keyword evidence="2 5" id="KW-0812">Transmembrane</keyword>
<dbReference type="RefSeq" id="WP_110044067.1">
    <property type="nucleotide sequence ID" value="NZ_CP054612.1"/>
</dbReference>
<evidence type="ECO:0000313" key="6">
    <source>
        <dbReference type="EMBL" id="PWW03166.1"/>
    </source>
</evidence>
<evidence type="ECO:0000313" key="7">
    <source>
        <dbReference type="Proteomes" id="UP000246635"/>
    </source>
</evidence>
<evidence type="ECO:0000256" key="2">
    <source>
        <dbReference type="ARBA" id="ARBA00022692"/>
    </source>
</evidence>
<dbReference type="GO" id="GO:0016020">
    <property type="term" value="C:membrane"/>
    <property type="evidence" value="ECO:0007669"/>
    <property type="project" value="UniProtKB-SubCell"/>
</dbReference>
<dbReference type="Proteomes" id="UP000246635">
    <property type="component" value="Unassembled WGS sequence"/>
</dbReference>
<evidence type="ECO:0000256" key="5">
    <source>
        <dbReference type="SAM" id="Phobius"/>
    </source>
</evidence>
<comment type="caution">
    <text evidence="6">The sequence shown here is derived from an EMBL/GenBank/DDBJ whole genome shotgun (WGS) entry which is preliminary data.</text>
</comment>
<dbReference type="AlphaFoldDB" id="A0A2V2YU15"/>
<dbReference type="PANTHER" id="PTHR39157:SF1">
    <property type="entry name" value="DOXX FAMILY PROTEIN"/>
    <property type="match status" value="1"/>
</dbReference>
<gene>
    <name evidence="6" type="ORF">DFQ01_10762</name>
</gene>
<protein>
    <submittedName>
        <fullName evidence="6">Thiosulfate dehydrogenase [quinone] large subunit</fullName>
    </submittedName>
</protein>
<evidence type="ECO:0000256" key="1">
    <source>
        <dbReference type="ARBA" id="ARBA00004141"/>
    </source>
</evidence>
<feature type="transmembrane region" description="Helical" evidence="5">
    <location>
        <begin position="89"/>
        <end position="114"/>
    </location>
</feature>
<evidence type="ECO:0000256" key="4">
    <source>
        <dbReference type="ARBA" id="ARBA00023136"/>
    </source>
</evidence>
<keyword evidence="4 5" id="KW-0472">Membrane</keyword>
<dbReference type="InterPro" id="IPR032808">
    <property type="entry name" value="DoxX"/>
</dbReference>
<reference evidence="6 7" key="1">
    <citation type="submission" date="2018-05" db="EMBL/GenBank/DDBJ databases">
        <title>Genomic Encyclopedia of Type Strains, Phase III (KMG-III): the genomes of soil and plant-associated and newly described type strains.</title>
        <authorList>
            <person name="Whitman W."/>
        </authorList>
    </citation>
    <scope>NUCLEOTIDE SEQUENCE [LARGE SCALE GENOMIC DNA]</scope>
    <source>
        <strain evidence="6 7">CECT 5696</strain>
    </source>
</reference>
<accession>A0A2V2YU15</accession>
<evidence type="ECO:0000256" key="3">
    <source>
        <dbReference type="ARBA" id="ARBA00022989"/>
    </source>
</evidence>
<dbReference type="Pfam" id="PF07681">
    <property type="entry name" value="DoxX"/>
    <property type="match status" value="1"/>
</dbReference>
<feature type="transmembrane region" description="Helical" evidence="5">
    <location>
        <begin position="126"/>
        <end position="146"/>
    </location>
</feature>
<dbReference type="EMBL" id="QGTQ01000007">
    <property type="protein sequence ID" value="PWW03166.1"/>
    <property type="molecule type" value="Genomic_DNA"/>
</dbReference>
<keyword evidence="7" id="KW-1185">Reference proteome</keyword>
<dbReference type="PANTHER" id="PTHR39157">
    <property type="entry name" value="INTEGRAL MEMBRANE PROTEIN-RELATED"/>
    <property type="match status" value="1"/>
</dbReference>
<organism evidence="6 7">
    <name type="scientific">Paenibacillus cellulosilyticus</name>
    <dbReference type="NCBI Taxonomy" id="375489"/>
    <lineage>
        <taxon>Bacteria</taxon>
        <taxon>Bacillati</taxon>
        <taxon>Bacillota</taxon>
        <taxon>Bacilli</taxon>
        <taxon>Bacillales</taxon>
        <taxon>Paenibacillaceae</taxon>
        <taxon>Paenibacillus</taxon>
    </lineage>
</organism>
<proteinExistence type="predicted"/>